<feature type="chain" id="PRO_5025494706" evidence="2">
    <location>
        <begin position="21"/>
        <end position="101"/>
    </location>
</feature>
<keyword evidence="1" id="KW-0812">Transmembrane</keyword>
<protein>
    <submittedName>
        <fullName evidence="3">Tr-type G domain-containing protein</fullName>
    </submittedName>
</protein>
<feature type="transmembrane region" description="Helical" evidence="1">
    <location>
        <begin position="36"/>
        <end position="58"/>
    </location>
</feature>
<dbReference type="PANTHER" id="PTHR15887:SF1">
    <property type="entry name" value="TRANSMEMBRANE PROTEIN 69"/>
    <property type="match status" value="1"/>
</dbReference>
<evidence type="ECO:0000313" key="3">
    <source>
        <dbReference type="EMBL" id="GFH27670.1"/>
    </source>
</evidence>
<reference evidence="3 4" key="1">
    <citation type="submission" date="2020-02" db="EMBL/GenBank/DDBJ databases">
        <title>Draft genome sequence of Haematococcus lacustris strain NIES-144.</title>
        <authorList>
            <person name="Morimoto D."/>
            <person name="Nakagawa S."/>
            <person name="Yoshida T."/>
            <person name="Sawayama S."/>
        </authorList>
    </citation>
    <scope>NUCLEOTIDE SEQUENCE [LARGE SCALE GENOMIC DNA]</scope>
    <source>
        <strain evidence="3 4">NIES-144</strain>
    </source>
</reference>
<keyword evidence="1" id="KW-0472">Membrane</keyword>
<feature type="transmembrane region" description="Helical" evidence="1">
    <location>
        <begin position="79"/>
        <end position="100"/>
    </location>
</feature>
<organism evidence="3 4">
    <name type="scientific">Haematococcus lacustris</name>
    <name type="common">Green alga</name>
    <name type="synonym">Haematococcus pluvialis</name>
    <dbReference type="NCBI Taxonomy" id="44745"/>
    <lineage>
        <taxon>Eukaryota</taxon>
        <taxon>Viridiplantae</taxon>
        <taxon>Chlorophyta</taxon>
        <taxon>core chlorophytes</taxon>
        <taxon>Chlorophyceae</taxon>
        <taxon>CS clade</taxon>
        <taxon>Chlamydomonadales</taxon>
        <taxon>Haematococcaceae</taxon>
        <taxon>Haematococcus</taxon>
    </lineage>
</organism>
<accession>A0A6A0A591</accession>
<evidence type="ECO:0000256" key="2">
    <source>
        <dbReference type="SAM" id="SignalP"/>
    </source>
</evidence>
<name>A0A6A0A591_HAELA</name>
<dbReference type="AlphaFoldDB" id="A0A6A0A591"/>
<keyword evidence="2" id="KW-0732">Signal</keyword>
<evidence type="ECO:0000256" key="1">
    <source>
        <dbReference type="SAM" id="Phobius"/>
    </source>
</evidence>
<dbReference type="Pfam" id="PF11911">
    <property type="entry name" value="DUF3429"/>
    <property type="match status" value="1"/>
</dbReference>
<dbReference type="Proteomes" id="UP000485058">
    <property type="component" value="Unassembled WGS sequence"/>
</dbReference>
<gene>
    <name evidence="3" type="ORF">HaLaN_26033</name>
</gene>
<proteinExistence type="predicted"/>
<comment type="caution">
    <text evidence="3">The sequence shown here is derived from an EMBL/GenBank/DDBJ whole genome shotgun (WGS) entry which is preliminary data.</text>
</comment>
<feature type="signal peptide" evidence="2">
    <location>
        <begin position="1"/>
        <end position="20"/>
    </location>
</feature>
<dbReference type="InterPro" id="IPR021836">
    <property type="entry name" value="DUF3429"/>
</dbReference>
<keyword evidence="4" id="KW-1185">Reference proteome</keyword>
<evidence type="ECO:0000313" key="4">
    <source>
        <dbReference type="Proteomes" id="UP000485058"/>
    </source>
</evidence>
<dbReference type="EMBL" id="BLLF01003570">
    <property type="protein sequence ID" value="GFH27670.1"/>
    <property type="molecule type" value="Genomic_DNA"/>
</dbReference>
<sequence length="101" mass="10917">MISLACVLPFLGLTPYLVEAAGLHQWVVDAARMQLNYGALIVTFLGAVHWGLAMTSTLTGPRAAVMLRERYLWSVGPALLAWPVLSMETAPGSLMIALLLH</sequence>
<dbReference type="PANTHER" id="PTHR15887">
    <property type="entry name" value="TRANSMEMBRANE PROTEIN 69"/>
    <property type="match status" value="1"/>
</dbReference>
<keyword evidence="1" id="KW-1133">Transmembrane helix</keyword>